<proteinExistence type="predicted"/>
<accession>A0A3L6ZZG3</accession>
<keyword evidence="1" id="KW-0472">Membrane</keyword>
<organism evidence="3 4">
    <name type="scientific">Mycetocola manganoxydans</name>
    <dbReference type="NCBI Taxonomy" id="699879"/>
    <lineage>
        <taxon>Bacteria</taxon>
        <taxon>Bacillati</taxon>
        <taxon>Actinomycetota</taxon>
        <taxon>Actinomycetes</taxon>
        <taxon>Micrococcales</taxon>
        <taxon>Microbacteriaceae</taxon>
        <taxon>Mycetocola</taxon>
    </lineage>
</organism>
<evidence type="ECO:0000313" key="3">
    <source>
        <dbReference type="EMBL" id="RLP73433.1"/>
    </source>
</evidence>
<feature type="domain" description="Acyltransferase 3" evidence="2">
    <location>
        <begin position="20"/>
        <end position="84"/>
    </location>
</feature>
<feature type="transmembrane region" description="Helical" evidence="1">
    <location>
        <begin position="49"/>
        <end position="71"/>
    </location>
</feature>
<dbReference type="EMBL" id="RCUV01000002">
    <property type="protein sequence ID" value="RLP73433.1"/>
    <property type="molecule type" value="Genomic_DNA"/>
</dbReference>
<keyword evidence="4" id="KW-1185">Reference proteome</keyword>
<dbReference type="GO" id="GO:0016747">
    <property type="term" value="F:acyltransferase activity, transferring groups other than amino-acyl groups"/>
    <property type="evidence" value="ECO:0007669"/>
    <property type="project" value="InterPro"/>
</dbReference>
<keyword evidence="1" id="KW-1133">Transmembrane helix</keyword>
<protein>
    <recommendedName>
        <fullName evidence="2">Acyltransferase 3 domain-containing protein</fullName>
    </recommendedName>
</protein>
<feature type="transmembrane region" description="Helical" evidence="1">
    <location>
        <begin position="21"/>
        <end position="43"/>
    </location>
</feature>
<dbReference type="Proteomes" id="UP000270299">
    <property type="component" value="Unassembled WGS sequence"/>
</dbReference>
<evidence type="ECO:0000256" key="1">
    <source>
        <dbReference type="SAM" id="Phobius"/>
    </source>
</evidence>
<dbReference type="Pfam" id="PF01757">
    <property type="entry name" value="Acyl_transf_3"/>
    <property type="match status" value="1"/>
</dbReference>
<name>A0A3L6ZZG3_9MICO</name>
<dbReference type="OrthoDB" id="9796461at2"/>
<keyword evidence="1" id="KW-0812">Transmembrane</keyword>
<dbReference type="AlphaFoldDB" id="A0A3L6ZZG3"/>
<comment type="caution">
    <text evidence="3">The sequence shown here is derived from an EMBL/GenBank/DDBJ whole genome shotgun (WGS) entry which is preliminary data.</text>
</comment>
<evidence type="ECO:0000259" key="2">
    <source>
        <dbReference type="Pfam" id="PF01757"/>
    </source>
</evidence>
<evidence type="ECO:0000313" key="4">
    <source>
        <dbReference type="Proteomes" id="UP000270299"/>
    </source>
</evidence>
<reference evidence="3 4" key="1">
    <citation type="submission" date="2018-10" db="EMBL/GenBank/DDBJ databases">
        <authorList>
            <person name="Li J."/>
        </authorList>
    </citation>
    <scope>NUCLEOTIDE SEQUENCE [LARGE SCALE GENOMIC DNA]</scope>
    <source>
        <strain evidence="3 4">CCTCC AB209002</strain>
    </source>
</reference>
<sequence>MTATIWTAETLRRKHGQRLDSLTGLRFIAAFVVFGIHSLYYGQDSWTESVFAAGMTGVSFFYIVSGFVLAWTAREHDPVRSFTGAGSPEYIPHTWLRGLFP</sequence>
<gene>
    <name evidence="3" type="ORF">D9V29_01735</name>
</gene>
<dbReference type="InterPro" id="IPR002656">
    <property type="entry name" value="Acyl_transf_3_dom"/>
</dbReference>